<proteinExistence type="predicted"/>
<feature type="region of interest" description="Disordered" evidence="1">
    <location>
        <begin position="24"/>
        <end position="46"/>
    </location>
</feature>
<organism evidence="2 3">
    <name type="scientific">Phellinidium pouzarii</name>
    <dbReference type="NCBI Taxonomy" id="167371"/>
    <lineage>
        <taxon>Eukaryota</taxon>
        <taxon>Fungi</taxon>
        <taxon>Dikarya</taxon>
        <taxon>Basidiomycota</taxon>
        <taxon>Agaricomycotina</taxon>
        <taxon>Agaricomycetes</taxon>
        <taxon>Hymenochaetales</taxon>
        <taxon>Hymenochaetaceae</taxon>
        <taxon>Phellinidium</taxon>
    </lineage>
</organism>
<name>A0A4S4LIY1_9AGAM</name>
<reference evidence="2 3" key="1">
    <citation type="submission" date="2019-02" db="EMBL/GenBank/DDBJ databases">
        <title>Genome sequencing of the rare red list fungi Phellinidium pouzarii.</title>
        <authorList>
            <person name="Buettner E."/>
            <person name="Kellner H."/>
        </authorList>
    </citation>
    <scope>NUCLEOTIDE SEQUENCE [LARGE SCALE GENOMIC DNA]</scope>
    <source>
        <strain evidence="2 3">DSM 108285</strain>
    </source>
</reference>
<evidence type="ECO:0000256" key="1">
    <source>
        <dbReference type="SAM" id="MobiDB-lite"/>
    </source>
</evidence>
<feature type="compositionally biased region" description="Low complexity" evidence="1">
    <location>
        <begin position="24"/>
        <end position="35"/>
    </location>
</feature>
<protein>
    <submittedName>
        <fullName evidence="2">Uncharacterized protein</fullName>
    </submittedName>
</protein>
<accession>A0A4S4LIY1</accession>
<dbReference type="Proteomes" id="UP000308199">
    <property type="component" value="Unassembled WGS sequence"/>
</dbReference>
<evidence type="ECO:0000313" key="3">
    <source>
        <dbReference type="Proteomes" id="UP000308199"/>
    </source>
</evidence>
<evidence type="ECO:0000313" key="2">
    <source>
        <dbReference type="EMBL" id="THH09840.1"/>
    </source>
</evidence>
<comment type="caution">
    <text evidence="2">The sequence shown here is derived from an EMBL/GenBank/DDBJ whole genome shotgun (WGS) entry which is preliminary data.</text>
</comment>
<dbReference type="EMBL" id="SGPK01000051">
    <property type="protein sequence ID" value="THH09840.1"/>
    <property type="molecule type" value="Genomic_DNA"/>
</dbReference>
<gene>
    <name evidence="2" type="ORF">EW145_g1740</name>
</gene>
<dbReference type="AlphaFoldDB" id="A0A4S4LIY1"/>
<sequence length="186" mass="19845">MAPQTVLRSLPLDIPVLVPSSYASASTASPTSPTAEDTEKSNGPLDEDALATRTIVLIVLGIACSVHCAVPRRPFSGVALRGSFIYHRMLRAERRVRLLHLPCGWPADTTTAMRAQAQPQSARAEASRRTGLPFLGSLFISLERMRSPPAYSPAAMSGFAVPAHVCAVPAALQGWGTQLLNDAQED</sequence>
<keyword evidence="3" id="KW-1185">Reference proteome</keyword>